<evidence type="ECO:0000256" key="7">
    <source>
        <dbReference type="PIRSR" id="PIRSR618044-1"/>
    </source>
</evidence>
<evidence type="ECO:0000256" key="4">
    <source>
        <dbReference type="ARBA" id="ARBA00022960"/>
    </source>
</evidence>
<keyword evidence="3 13" id="KW-0378">Hydrolase</keyword>
<dbReference type="EC" id="3.4.16.4" evidence="13"/>
<keyword evidence="2" id="KW-0732">Signal</keyword>
<dbReference type="InterPro" id="IPR018044">
    <property type="entry name" value="Peptidase_S11"/>
</dbReference>
<keyword evidence="11" id="KW-0812">Transmembrane</keyword>
<evidence type="ECO:0000313" key="14">
    <source>
        <dbReference type="Proteomes" id="UP000002077"/>
    </source>
</evidence>
<evidence type="ECO:0000256" key="1">
    <source>
        <dbReference type="ARBA" id="ARBA00007164"/>
    </source>
</evidence>
<feature type="compositionally biased region" description="Low complexity" evidence="10">
    <location>
        <begin position="557"/>
        <end position="580"/>
    </location>
</feature>
<feature type="domain" description="Peptidase S11 D-alanyl-D-alanine carboxypeptidase A N-terminal" evidence="12">
    <location>
        <begin position="293"/>
        <end position="514"/>
    </location>
</feature>
<dbReference type="GO" id="GO:0071555">
    <property type="term" value="P:cell wall organization"/>
    <property type="evidence" value="ECO:0007669"/>
    <property type="project" value="UniProtKB-KW"/>
</dbReference>
<proteinExistence type="inferred from homology"/>
<keyword evidence="4" id="KW-0133">Cell shape</keyword>
<reference evidence="13 14" key="1">
    <citation type="journal article" date="2010" name="BMC Genomics">
        <title>Complete genome sequence and lifestyle of black-pigmented Corynebacterium aurimucosum ATCC 700975 (formerly C. nigricans CN-1) isolated from a vaginal swab of a woman with spontaneous abortion.</title>
        <authorList>
            <person name="Trost E."/>
            <person name="Gotker S."/>
            <person name="Schneider J."/>
            <person name="Schneiker-Bekel S."/>
            <person name="Szczepanowski R."/>
            <person name="Tilker A."/>
            <person name="Viehoever P."/>
            <person name="Arnold W."/>
            <person name="Bekel T."/>
            <person name="Blom J."/>
            <person name="Gartemann K.H."/>
            <person name="Linke B."/>
            <person name="Goesmann A."/>
            <person name="Puhler A."/>
            <person name="Shukla S.K."/>
            <person name="Tauch A."/>
        </authorList>
    </citation>
    <scope>NUCLEOTIDE SEQUENCE [LARGE SCALE GENOMIC DNA]</scope>
    <source>
        <strain evidence="14">ATCC 700975 / DSM 44827 / CIP 107346 / CN-1</strain>
    </source>
</reference>
<feature type="transmembrane region" description="Helical" evidence="11">
    <location>
        <begin position="589"/>
        <end position="611"/>
    </location>
</feature>
<dbReference type="GO" id="GO:0006508">
    <property type="term" value="P:proteolysis"/>
    <property type="evidence" value="ECO:0007669"/>
    <property type="project" value="InterPro"/>
</dbReference>
<keyword evidence="5" id="KW-0573">Peptidoglycan synthesis</keyword>
<organism evidence="13 14">
    <name type="scientific">Corynebacterium aurimucosum (strain ATCC 700975 / DSM 44827 / CIP 107346 / CN-1)</name>
    <name type="common">Corynebacterium nigricans</name>
    <dbReference type="NCBI Taxonomy" id="548476"/>
    <lineage>
        <taxon>Bacteria</taxon>
        <taxon>Bacillati</taxon>
        <taxon>Actinomycetota</taxon>
        <taxon>Actinomycetes</taxon>
        <taxon>Mycobacteriales</taxon>
        <taxon>Corynebacteriaceae</taxon>
        <taxon>Corynebacterium</taxon>
    </lineage>
</organism>
<keyword evidence="13" id="KW-0121">Carboxypeptidase</keyword>
<dbReference type="EMBL" id="CP001601">
    <property type="protein sequence ID" value="ACP32130.1"/>
    <property type="molecule type" value="Genomic_DNA"/>
</dbReference>
<dbReference type="PANTHER" id="PTHR21581:SF33">
    <property type="entry name" value="D-ALANYL-D-ALANINE CARBOXYPEPTIDASE DACB"/>
    <property type="match status" value="1"/>
</dbReference>
<dbReference type="Pfam" id="PF00768">
    <property type="entry name" value="Peptidase_S11"/>
    <property type="match status" value="1"/>
</dbReference>
<feature type="region of interest" description="Disordered" evidence="10">
    <location>
        <begin position="552"/>
        <end position="580"/>
    </location>
</feature>
<dbReference type="AlphaFoldDB" id="C3PLC6"/>
<evidence type="ECO:0000256" key="8">
    <source>
        <dbReference type="PIRSR" id="PIRSR618044-2"/>
    </source>
</evidence>
<feature type="active site" evidence="7">
    <location>
        <position position="379"/>
    </location>
</feature>
<evidence type="ECO:0000256" key="5">
    <source>
        <dbReference type="ARBA" id="ARBA00022984"/>
    </source>
</evidence>
<keyword evidence="13" id="KW-0645">Protease</keyword>
<feature type="active site" description="Proton acceptor" evidence="7">
    <location>
        <position position="327"/>
    </location>
</feature>
<accession>C3PLC6</accession>
<evidence type="ECO:0000256" key="6">
    <source>
        <dbReference type="ARBA" id="ARBA00023316"/>
    </source>
</evidence>
<keyword evidence="6" id="KW-0961">Cell wall biogenesis/degradation</keyword>
<dbReference type="HOGENOM" id="CLU_445312_0_0_11"/>
<evidence type="ECO:0000256" key="11">
    <source>
        <dbReference type="SAM" id="Phobius"/>
    </source>
</evidence>
<name>C3PLC6_CORA7</name>
<feature type="active site" description="Acyl-ester intermediate" evidence="7">
    <location>
        <position position="324"/>
    </location>
</feature>
<evidence type="ECO:0000256" key="3">
    <source>
        <dbReference type="ARBA" id="ARBA00022801"/>
    </source>
</evidence>
<gene>
    <name evidence="13" type="primary">dac</name>
    <name evidence="13" type="ordered locus">cauri_0533</name>
</gene>
<dbReference type="GO" id="GO:0009002">
    <property type="term" value="F:serine-type D-Ala-D-Ala carboxypeptidase activity"/>
    <property type="evidence" value="ECO:0007669"/>
    <property type="project" value="UniProtKB-EC"/>
</dbReference>
<dbReference type="SUPFAM" id="SSF56601">
    <property type="entry name" value="beta-lactamase/transpeptidase-like"/>
    <property type="match status" value="1"/>
</dbReference>
<dbReference type="InterPro" id="IPR001967">
    <property type="entry name" value="Peptidase_S11_N"/>
</dbReference>
<dbReference type="STRING" id="548476.cauri_0533"/>
<evidence type="ECO:0000313" key="13">
    <source>
        <dbReference type="EMBL" id="ACP32130.1"/>
    </source>
</evidence>
<dbReference type="GO" id="GO:0009252">
    <property type="term" value="P:peptidoglycan biosynthetic process"/>
    <property type="evidence" value="ECO:0007669"/>
    <property type="project" value="UniProtKB-KW"/>
</dbReference>
<evidence type="ECO:0000256" key="10">
    <source>
        <dbReference type="SAM" id="MobiDB-lite"/>
    </source>
</evidence>
<feature type="region of interest" description="Disordered" evidence="10">
    <location>
        <begin position="226"/>
        <end position="275"/>
    </location>
</feature>
<keyword evidence="14" id="KW-1185">Reference proteome</keyword>
<protein>
    <submittedName>
        <fullName evidence="13">D-alanyl-D-alanine carboxypeptidase</fullName>
        <ecNumber evidence="13">3.4.16.4</ecNumber>
    </submittedName>
</protein>
<keyword evidence="11" id="KW-1133">Transmembrane helix</keyword>
<sequence length="613" mass="65000">MISQLLCGQLFQRREGQGNAAIPHPRGCLAWANAVEISAEVIDEISGVHKARRTRLHRRHGLLIGGNVPLPRDEVCAELLSRRQLSQRHANCGLTGIALNDEASINSGNVESFLRRSERLGSIEGESTGAQAELGVDHVVVGKRLHNSVGGRAELLRGGSIRGQRREERHLGQAGENLGAGVFIFGANQRCVMHEDHPRTRSRIKHAMKHVPALLTAIALAATPPAFAEEEESSSPTRTTAPDTDSCPHSLVPEEPTTTSERLAPGQEAPTPLPAVEGAACGVTAPRGFRLNKDVVASAWMVSDLDTGEIIAMKDPNGRYRPASIIKALLALVVIEELPLDQRITATLDDASVEGSAVGLGPDGVYTVEQLLQGLLMASGNDAAHALAQAVGGDEEALEKVNAKAQEIGTRSTVAASYSGLDAAGMSTSAADISLIYRAAFANDTFARIVDTEHVDFPGWGEMPGYELWNDNGLFLNDPDGIGGKTGYTEDAHHTFVGAINRDGRRLQAVLLDTTVEHGFRAWEQAQMLLDEASDVRPGDGVGLVDDFAAGKEEPSESVLTSPVPTTPSAPATSEATAGSSSFGDSQGWIGWLVAGLVALLVVVVATFSLLRR</sequence>
<comment type="similarity">
    <text evidence="1 9">Belongs to the peptidase S11 family.</text>
</comment>
<evidence type="ECO:0000256" key="2">
    <source>
        <dbReference type="ARBA" id="ARBA00022729"/>
    </source>
</evidence>
<dbReference type="KEGG" id="car:cauri_0533"/>
<dbReference type="InterPro" id="IPR012338">
    <property type="entry name" value="Beta-lactam/transpept-like"/>
</dbReference>
<evidence type="ECO:0000256" key="9">
    <source>
        <dbReference type="RuleBase" id="RU004016"/>
    </source>
</evidence>
<keyword evidence="11" id="KW-0472">Membrane</keyword>
<dbReference type="PANTHER" id="PTHR21581">
    <property type="entry name" value="D-ALANYL-D-ALANINE CARBOXYPEPTIDASE"/>
    <property type="match status" value="1"/>
</dbReference>
<feature type="binding site" evidence="8">
    <location>
        <position position="485"/>
    </location>
    <ligand>
        <name>substrate</name>
    </ligand>
</feature>
<dbReference type="Proteomes" id="UP000002077">
    <property type="component" value="Chromosome"/>
</dbReference>
<dbReference type="eggNOG" id="COG1686">
    <property type="taxonomic scope" value="Bacteria"/>
</dbReference>
<dbReference type="PRINTS" id="PR00725">
    <property type="entry name" value="DADACBPTASE1"/>
</dbReference>
<dbReference type="Gene3D" id="3.40.710.10">
    <property type="entry name" value="DD-peptidase/beta-lactamase superfamily"/>
    <property type="match status" value="1"/>
</dbReference>
<evidence type="ECO:0000259" key="12">
    <source>
        <dbReference type="Pfam" id="PF00768"/>
    </source>
</evidence>
<dbReference type="GO" id="GO:0008360">
    <property type="term" value="P:regulation of cell shape"/>
    <property type="evidence" value="ECO:0007669"/>
    <property type="project" value="UniProtKB-KW"/>
</dbReference>